<reference evidence="2 3" key="1">
    <citation type="submission" date="2014-12" db="EMBL/GenBank/DDBJ databases">
        <authorList>
            <person name="Neuveglise Cecile"/>
        </authorList>
    </citation>
    <scope>NUCLEOTIDE SEQUENCE [LARGE SCALE GENOMIC DNA]</scope>
    <source>
        <strain evidence="2 3">CBS 12615</strain>
    </source>
</reference>
<proteinExistence type="predicted"/>
<dbReference type="Proteomes" id="UP000054304">
    <property type="component" value="Unassembled WGS sequence"/>
</dbReference>
<organism evidence="2 3">
    <name type="scientific">Lachancea lanzarotensis</name>
    <dbReference type="NCBI Taxonomy" id="1245769"/>
    <lineage>
        <taxon>Eukaryota</taxon>
        <taxon>Fungi</taxon>
        <taxon>Dikarya</taxon>
        <taxon>Ascomycota</taxon>
        <taxon>Saccharomycotina</taxon>
        <taxon>Saccharomycetes</taxon>
        <taxon>Saccharomycetales</taxon>
        <taxon>Saccharomycetaceae</taxon>
        <taxon>Lachancea</taxon>
    </lineage>
</organism>
<evidence type="ECO:0000256" key="1">
    <source>
        <dbReference type="SAM" id="Coils"/>
    </source>
</evidence>
<accession>A0A0C7MU14</accession>
<evidence type="ECO:0000313" key="2">
    <source>
        <dbReference type="EMBL" id="CEP60914.1"/>
    </source>
</evidence>
<dbReference type="HOGENOM" id="CLU_053603_2_1_1"/>
<dbReference type="GO" id="GO:0000349">
    <property type="term" value="P:generation of catalytic spliceosome for first transesterification step"/>
    <property type="evidence" value="ECO:0007669"/>
    <property type="project" value="EnsemblFungi"/>
</dbReference>
<dbReference type="AlphaFoldDB" id="A0A0C7MU14"/>
<dbReference type="GeneID" id="34684325"/>
<dbReference type="Pfam" id="PF04502">
    <property type="entry name" value="Saf4_Yju2"/>
    <property type="match status" value="1"/>
</dbReference>
<dbReference type="GO" id="GO:0000974">
    <property type="term" value="C:Prp19 complex"/>
    <property type="evidence" value="ECO:0007669"/>
    <property type="project" value="EnsemblFungi"/>
</dbReference>
<keyword evidence="1" id="KW-0175">Coiled coil</keyword>
<sequence>MSERKAINKYYPPNFDPLKAEEAARKISKKLKTMHKDSTTIRLMTPFSMRCLKCSEFIPRSRKFNGKKELLPERYLETIKQYRLSIKCPRCNNMISFRTDPKSGDYVMEIGGVKNYVAEEAGTKTETVEEALERLEKQHQLEKDAANNEPSESKMEQVEKRLVKMQQEQEDYEKLENLRRANAARMKRAEQLHGLSENVAREKLIDDEKTAEDAFRTALQPSGTVEISTVRPVTTTTVPQKIQLKKKLKGNPLGVVIKKKKRA</sequence>
<dbReference type="GO" id="GO:0071007">
    <property type="term" value="C:U2-type catalytic step 2 spliceosome"/>
    <property type="evidence" value="ECO:0007669"/>
    <property type="project" value="EnsemblFungi"/>
</dbReference>
<dbReference type="PANTHER" id="PTHR12111:SF1">
    <property type="entry name" value="SPLICING FACTOR YJU2"/>
    <property type="match status" value="1"/>
</dbReference>
<dbReference type="PANTHER" id="PTHR12111">
    <property type="entry name" value="SPLICING FACTOR YJU2"/>
    <property type="match status" value="1"/>
</dbReference>
<feature type="coiled-coil region" evidence="1">
    <location>
        <begin position="118"/>
        <end position="192"/>
    </location>
</feature>
<dbReference type="OrthoDB" id="674963at2759"/>
<dbReference type="GO" id="GO:0030620">
    <property type="term" value="F:U2 snRNA binding"/>
    <property type="evidence" value="ECO:0007669"/>
    <property type="project" value="EnsemblFungi"/>
</dbReference>
<dbReference type="InterPro" id="IPR007590">
    <property type="entry name" value="Saf4/Yju2"/>
</dbReference>
<dbReference type="RefSeq" id="XP_022627152.1">
    <property type="nucleotide sequence ID" value="XM_022773647.1"/>
</dbReference>
<evidence type="ECO:0000313" key="3">
    <source>
        <dbReference type="Proteomes" id="UP000054304"/>
    </source>
</evidence>
<name>A0A0C7MU14_9SACH</name>
<dbReference type="EMBL" id="LN736361">
    <property type="protein sequence ID" value="CEP60914.1"/>
    <property type="molecule type" value="Genomic_DNA"/>
</dbReference>
<protein>
    <submittedName>
        <fullName evidence="2">LALA0S02e02564g1_1</fullName>
    </submittedName>
</protein>
<dbReference type="GO" id="GO:0000384">
    <property type="term" value="F:first spliceosomal transesterification activity"/>
    <property type="evidence" value="ECO:0007669"/>
    <property type="project" value="EnsemblFungi"/>
</dbReference>
<gene>
    <name evidence="2" type="ORF">LALA0_S02e02564g</name>
</gene>
<dbReference type="GO" id="GO:0071006">
    <property type="term" value="C:U2-type catalytic step 1 spliceosome"/>
    <property type="evidence" value="ECO:0007669"/>
    <property type="project" value="EnsemblFungi"/>
</dbReference>
<keyword evidence="3" id="KW-1185">Reference proteome</keyword>
<dbReference type="STRING" id="1245769.A0A0C7MU14"/>
<dbReference type="GO" id="GO:0000350">
    <property type="term" value="P:generation of catalytic spliceosome for second transesterification step"/>
    <property type="evidence" value="ECO:0007669"/>
    <property type="project" value="EnsemblFungi"/>
</dbReference>